<accession>A0A2V5L3P5</accession>
<organism evidence="2 3">
    <name type="scientific">Arthrobacter livingstonensis</name>
    <dbReference type="NCBI Taxonomy" id="670078"/>
    <lineage>
        <taxon>Bacteria</taxon>
        <taxon>Bacillati</taxon>
        <taxon>Actinomycetota</taxon>
        <taxon>Actinomycetes</taxon>
        <taxon>Micrococcales</taxon>
        <taxon>Micrococcaceae</taxon>
        <taxon>Arthrobacter</taxon>
    </lineage>
</organism>
<dbReference type="AlphaFoldDB" id="A0A2V5L3P5"/>
<protein>
    <recommendedName>
        <fullName evidence="4">DUF559 domain-containing protein</fullName>
    </recommendedName>
</protein>
<dbReference type="Gene3D" id="3.40.960.10">
    <property type="entry name" value="VSR Endonuclease"/>
    <property type="match status" value="1"/>
</dbReference>
<keyword evidence="3" id="KW-1185">Reference proteome</keyword>
<reference evidence="2 3" key="1">
    <citation type="submission" date="2018-05" db="EMBL/GenBank/DDBJ databases">
        <title>Genetic diversity of glacier-inhabiting Cryobacterium bacteria in China and description of Cryobacterium mengkeensis sp. nov. and Arthrobacter glacialis sp. nov.</title>
        <authorList>
            <person name="Liu Q."/>
            <person name="Xin Y.-H."/>
        </authorList>
    </citation>
    <scope>NUCLEOTIDE SEQUENCE [LARGE SCALE GENOMIC DNA]</scope>
    <source>
        <strain evidence="2 3">LI2</strain>
    </source>
</reference>
<dbReference type="Proteomes" id="UP000247832">
    <property type="component" value="Unassembled WGS sequence"/>
</dbReference>
<dbReference type="EMBL" id="QJVD01000030">
    <property type="protein sequence ID" value="PYI65112.1"/>
    <property type="molecule type" value="Genomic_DNA"/>
</dbReference>
<evidence type="ECO:0008006" key="4">
    <source>
        <dbReference type="Google" id="ProtNLM"/>
    </source>
</evidence>
<evidence type="ECO:0000313" key="2">
    <source>
        <dbReference type="EMBL" id="PYI65112.1"/>
    </source>
</evidence>
<name>A0A2V5L3P5_9MICC</name>
<gene>
    <name evidence="2" type="ORF">CVV68_19495</name>
</gene>
<comment type="caution">
    <text evidence="2">The sequence shown here is derived from an EMBL/GenBank/DDBJ whole genome shotgun (WGS) entry which is preliminary data.</text>
</comment>
<evidence type="ECO:0000313" key="3">
    <source>
        <dbReference type="Proteomes" id="UP000247832"/>
    </source>
</evidence>
<evidence type="ECO:0000256" key="1">
    <source>
        <dbReference type="SAM" id="MobiDB-lite"/>
    </source>
</evidence>
<feature type="region of interest" description="Disordered" evidence="1">
    <location>
        <begin position="1"/>
        <end position="21"/>
    </location>
</feature>
<sequence length="299" mass="32827">MNESDACGVTRKQTANRGLHTPSRGIRVPWGVAQGLADLIRPILEVTPDGVASHVTAARLWKIPLPAWLGGSFQIHISRDSPVSPPQRKGITGHHTSFKPGEICWVQGLAVTSPLRTWLDLASLLDLEDLVAAGDFLVCEHHRSFGPPRIALVTLAGLKEGLRHEFRRRGLVKAREAAELIRVGADSPPETKLRLALQRAGLPEPVLNYVVKDLNGQDCSWPDLALPEWKVALEYDGAHHRSVKQKGIDDGRDHLMAQLGWRQVRISQGVLDAGGQQAVVVRIREALRAQGWPGGQEDR</sequence>
<proteinExistence type="predicted"/>